<dbReference type="GO" id="GO:0003700">
    <property type="term" value="F:DNA-binding transcription factor activity"/>
    <property type="evidence" value="ECO:0007669"/>
    <property type="project" value="TreeGrafter"/>
</dbReference>
<feature type="domain" description="IclR-ED" evidence="5">
    <location>
        <begin position="68"/>
        <end position="252"/>
    </location>
</feature>
<dbReference type="InterPro" id="IPR005471">
    <property type="entry name" value="Tscrpt_reg_IclR_N"/>
</dbReference>
<dbReference type="Proteomes" id="UP001500420">
    <property type="component" value="Unassembled WGS sequence"/>
</dbReference>
<evidence type="ECO:0000313" key="6">
    <source>
        <dbReference type="EMBL" id="GAA0669093.1"/>
    </source>
</evidence>
<dbReference type="AlphaFoldDB" id="A0AAV3TAB7"/>
<evidence type="ECO:0000256" key="1">
    <source>
        <dbReference type="ARBA" id="ARBA00023015"/>
    </source>
</evidence>
<keyword evidence="1" id="KW-0805">Transcription regulation</keyword>
<evidence type="ECO:0000313" key="7">
    <source>
        <dbReference type="Proteomes" id="UP001500420"/>
    </source>
</evidence>
<dbReference type="Gene3D" id="1.10.10.10">
    <property type="entry name" value="Winged helix-like DNA-binding domain superfamily/Winged helix DNA-binding domain"/>
    <property type="match status" value="1"/>
</dbReference>
<dbReference type="GO" id="GO:0045892">
    <property type="term" value="P:negative regulation of DNA-templated transcription"/>
    <property type="evidence" value="ECO:0007669"/>
    <property type="project" value="TreeGrafter"/>
</dbReference>
<protein>
    <submittedName>
        <fullName evidence="6">IclR family transcriptional regulator</fullName>
    </submittedName>
</protein>
<keyword evidence="3" id="KW-0804">Transcription</keyword>
<evidence type="ECO:0000256" key="3">
    <source>
        <dbReference type="ARBA" id="ARBA00023163"/>
    </source>
</evidence>
<evidence type="ECO:0000259" key="5">
    <source>
        <dbReference type="PROSITE" id="PS51078"/>
    </source>
</evidence>
<evidence type="ECO:0000259" key="4">
    <source>
        <dbReference type="PROSITE" id="PS51077"/>
    </source>
</evidence>
<dbReference type="InterPro" id="IPR029016">
    <property type="entry name" value="GAF-like_dom_sf"/>
</dbReference>
<comment type="caution">
    <text evidence="6">The sequence shown here is derived from an EMBL/GenBank/DDBJ whole genome shotgun (WGS) entry which is preliminary data.</text>
</comment>
<dbReference type="EMBL" id="BAAADV010000001">
    <property type="protein sequence ID" value="GAA0669093.1"/>
    <property type="molecule type" value="Genomic_DNA"/>
</dbReference>
<dbReference type="SUPFAM" id="SSF46785">
    <property type="entry name" value="Winged helix' DNA-binding domain"/>
    <property type="match status" value="1"/>
</dbReference>
<name>A0AAV3TAB7_9EURY</name>
<gene>
    <name evidence="6" type="ORF">GCM10009020_13750</name>
</gene>
<dbReference type="RefSeq" id="WP_343773193.1">
    <property type="nucleotide sequence ID" value="NZ_BAAADV010000001.1"/>
</dbReference>
<organism evidence="6 7">
    <name type="scientific">Natronoarchaeum mannanilyticum</name>
    <dbReference type="NCBI Taxonomy" id="926360"/>
    <lineage>
        <taxon>Archaea</taxon>
        <taxon>Methanobacteriati</taxon>
        <taxon>Methanobacteriota</taxon>
        <taxon>Stenosarchaea group</taxon>
        <taxon>Halobacteria</taxon>
        <taxon>Halobacteriales</taxon>
        <taxon>Natronoarchaeaceae</taxon>
    </lineage>
</organism>
<dbReference type="InterPro" id="IPR050707">
    <property type="entry name" value="HTH_MetabolicPath_Reg"/>
</dbReference>
<dbReference type="PROSITE" id="PS51077">
    <property type="entry name" value="HTH_ICLR"/>
    <property type="match status" value="1"/>
</dbReference>
<dbReference type="Pfam" id="PF09339">
    <property type="entry name" value="HTH_IclR"/>
    <property type="match status" value="1"/>
</dbReference>
<dbReference type="PANTHER" id="PTHR30136">
    <property type="entry name" value="HELIX-TURN-HELIX TRANSCRIPTIONAL REGULATOR, ICLR FAMILY"/>
    <property type="match status" value="1"/>
</dbReference>
<dbReference type="InterPro" id="IPR014757">
    <property type="entry name" value="Tscrpt_reg_IclR_C"/>
</dbReference>
<dbReference type="SMART" id="SM00346">
    <property type="entry name" value="HTH_ICLR"/>
    <property type="match status" value="1"/>
</dbReference>
<sequence>MTDDPNRIQAVENVFDVIENVGELGSCGVRELADHMDIPKSTAHVYLKTLEDVGYVINQDGNYSLSLRFLNIGGRARHNMSLYQVGRSEVDELAHTTGEVATMGCEEDGYRVMLYRTEPTGAVFNNAPTGEYTQMHWTALGKALLSQKSDTEIRSIADRHGLPQATEHTIVNQDELLDEIETIRSQGYAVEDEERVKGVKSIAIPVENNGERSDAAISVAGPKHEFDDDRIQKEFLPALQNTANVVELKTKHY</sequence>
<dbReference type="SUPFAM" id="SSF55781">
    <property type="entry name" value="GAF domain-like"/>
    <property type="match status" value="1"/>
</dbReference>
<dbReference type="Gene3D" id="3.30.450.40">
    <property type="match status" value="1"/>
</dbReference>
<evidence type="ECO:0000256" key="2">
    <source>
        <dbReference type="ARBA" id="ARBA00023125"/>
    </source>
</evidence>
<proteinExistence type="predicted"/>
<keyword evidence="7" id="KW-1185">Reference proteome</keyword>
<accession>A0AAV3TAB7</accession>
<dbReference type="PANTHER" id="PTHR30136:SF35">
    <property type="entry name" value="HTH-TYPE TRANSCRIPTIONAL REGULATOR RV1719"/>
    <property type="match status" value="1"/>
</dbReference>
<keyword evidence="2" id="KW-0238">DNA-binding</keyword>
<dbReference type="PROSITE" id="PS51078">
    <property type="entry name" value="ICLR_ED"/>
    <property type="match status" value="1"/>
</dbReference>
<feature type="domain" description="HTH iclR-type" evidence="4">
    <location>
        <begin position="8"/>
        <end position="67"/>
    </location>
</feature>
<dbReference type="Pfam" id="PF01614">
    <property type="entry name" value="IclR_C"/>
    <property type="match status" value="1"/>
</dbReference>
<dbReference type="InterPro" id="IPR036390">
    <property type="entry name" value="WH_DNA-bd_sf"/>
</dbReference>
<dbReference type="GO" id="GO:0003677">
    <property type="term" value="F:DNA binding"/>
    <property type="evidence" value="ECO:0007669"/>
    <property type="project" value="UniProtKB-KW"/>
</dbReference>
<dbReference type="InterPro" id="IPR036388">
    <property type="entry name" value="WH-like_DNA-bd_sf"/>
</dbReference>
<reference evidence="6 7" key="1">
    <citation type="journal article" date="2019" name="Int. J. Syst. Evol. Microbiol.">
        <title>The Global Catalogue of Microorganisms (GCM) 10K type strain sequencing project: providing services to taxonomists for standard genome sequencing and annotation.</title>
        <authorList>
            <consortium name="The Broad Institute Genomics Platform"/>
            <consortium name="The Broad Institute Genome Sequencing Center for Infectious Disease"/>
            <person name="Wu L."/>
            <person name="Ma J."/>
        </authorList>
    </citation>
    <scope>NUCLEOTIDE SEQUENCE [LARGE SCALE GENOMIC DNA]</scope>
    <source>
        <strain evidence="6 7">JCM 16328</strain>
    </source>
</reference>